<reference evidence="1 2" key="1">
    <citation type="submission" date="2024-06" db="EMBL/GenBank/DDBJ databases">
        <authorList>
            <person name="Kraege A."/>
            <person name="Thomma B."/>
        </authorList>
    </citation>
    <scope>NUCLEOTIDE SEQUENCE [LARGE SCALE GENOMIC DNA]</scope>
</reference>
<sequence>MHLSDSDKGGLGFLVIDGREDSRDFEADGRVLRLKQYVPSDLLPGHMDAILDALAANTRVEVLYIQNFEWGMLDAQLRHLGEVLANKRIWALNVGENFQITNQAWERFTLALEDTAVAYLYVSEQHLRNTDLKVRMRDAVRLHRRAGPARDPEVVDKVGNMWWNPKTSKKRRLTSTEFDRMMAAMKRRCVRHLVLQTQFDDLAKEHETALRLARDLSRECTAAQIEAAESREAEEAARERLRSYIERLQMVNVYTLTPSEK</sequence>
<evidence type="ECO:0000313" key="2">
    <source>
        <dbReference type="Proteomes" id="UP001497392"/>
    </source>
</evidence>
<organism evidence="1 2">
    <name type="scientific">Coccomyxa viridis</name>
    <dbReference type="NCBI Taxonomy" id="1274662"/>
    <lineage>
        <taxon>Eukaryota</taxon>
        <taxon>Viridiplantae</taxon>
        <taxon>Chlorophyta</taxon>
        <taxon>core chlorophytes</taxon>
        <taxon>Trebouxiophyceae</taxon>
        <taxon>Trebouxiophyceae incertae sedis</taxon>
        <taxon>Coccomyxaceae</taxon>
        <taxon>Coccomyxa</taxon>
    </lineage>
</organism>
<keyword evidence="2" id="KW-1185">Reference proteome</keyword>
<gene>
    <name evidence="1" type="primary">g9178</name>
    <name evidence="1" type="ORF">VP750_LOCUS8237</name>
</gene>
<dbReference type="Proteomes" id="UP001497392">
    <property type="component" value="Unassembled WGS sequence"/>
</dbReference>
<proteinExistence type="predicted"/>
<dbReference type="EMBL" id="CAXHTA020000016">
    <property type="protein sequence ID" value="CAL5226331.1"/>
    <property type="molecule type" value="Genomic_DNA"/>
</dbReference>
<comment type="caution">
    <text evidence="1">The sequence shown here is derived from an EMBL/GenBank/DDBJ whole genome shotgun (WGS) entry which is preliminary data.</text>
</comment>
<name>A0ABP1G6E0_9CHLO</name>
<accession>A0ABP1G6E0</accession>
<protein>
    <submittedName>
        <fullName evidence="1">G9178 protein</fullName>
    </submittedName>
</protein>
<evidence type="ECO:0000313" key="1">
    <source>
        <dbReference type="EMBL" id="CAL5226331.1"/>
    </source>
</evidence>